<feature type="compositionally biased region" description="Polar residues" evidence="1">
    <location>
        <begin position="1"/>
        <end position="23"/>
    </location>
</feature>
<evidence type="ECO:0000256" key="1">
    <source>
        <dbReference type="SAM" id="MobiDB-lite"/>
    </source>
</evidence>
<dbReference type="Proteomes" id="UP000625711">
    <property type="component" value="Unassembled WGS sequence"/>
</dbReference>
<accession>A0A834I5H9</accession>
<evidence type="ECO:0000313" key="3">
    <source>
        <dbReference type="Proteomes" id="UP000625711"/>
    </source>
</evidence>
<reference evidence="2" key="1">
    <citation type="submission" date="2020-08" db="EMBL/GenBank/DDBJ databases">
        <title>Genome sequencing and assembly of the red palm weevil Rhynchophorus ferrugineus.</title>
        <authorList>
            <person name="Dias G.B."/>
            <person name="Bergman C.M."/>
            <person name="Manee M."/>
        </authorList>
    </citation>
    <scope>NUCLEOTIDE SEQUENCE</scope>
    <source>
        <strain evidence="2">AA-2017</strain>
        <tissue evidence="2">Whole larva</tissue>
    </source>
</reference>
<sequence>MMITSATHIKLATSEQDSPSSCERTGISPAPNPAADIGRREMWCSGGSIISTLRRASKSILNGATAHRGCQARSDRD</sequence>
<organism evidence="2 3">
    <name type="scientific">Rhynchophorus ferrugineus</name>
    <name type="common">Red palm weevil</name>
    <name type="synonym">Curculio ferrugineus</name>
    <dbReference type="NCBI Taxonomy" id="354439"/>
    <lineage>
        <taxon>Eukaryota</taxon>
        <taxon>Metazoa</taxon>
        <taxon>Ecdysozoa</taxon>
        <taxon>Arthropoda</taxon>
        <taxon>Hexapoda</taxon>
        <taxon>Insecta</taxon>
        <taxon>Pterygota</taxon>
        <taxon>Neoptera</taxon>
        <taxon>Endopterygota</taxon>
        <taxon>Coleoptera</taxon>
        <taxon>Polyphaga</taxon>
        <taxon>Cucujiformia</taxon>
        <taxon>Curculionidae</taxon>
        <taxon>Dryophthorinae</taxon>
        <taxon>Rhynchophorus</taxon>
    </lineage>
</organism>
<protein>
    <submittedName>
        <fullName evidence="2">Uncharacterized protein</fullName>
    </submittedName>
</protein>
<comment type="caution">
    <text evidence="2">The sequence shown here is derived from an EMBL/GenBank/DDBJ whole genome shotgun (WGS) entry which is preliminary data.</text>
</comment>
<feature type="region of interest" description="Disordered" evidence="1">
    <location>
        <begin position="1"/>
        <end position="38"/>
    </location>
</feature>
<dbReference type="AlphaFoldDB" id="A0A834I5H9"/>
<gene>
    <name evidence="2" type="ORF">GWI33_012442</name>
</gene>
<keyword evidence="3" id="KW-1185">Reference proteome</keyword>
<name>A0A834I5H9_RHYFE</name>
<dbReference type="EMBL" id="JAACXV010011893">
    <property type="protein sequence ID" value="KAF7274895.1"/>
    <property type="molecule type" value="Genomic_DNA"/>
</dbReference>
<proteinExistence type="predicted"/>
<evidence type="ECO:0000313" key="2">
    <source>
        <dbReference type="EMBL" id="KAF7274895.1"/>
    </source>
</evidence>